<gene>
    <name evidence="2 3" type="primary">rsfS</name>
    <name evidence="3" type="ORF">LS71_002925</name>
</gene>
<dbReference type="Gene3D" id="3.30.460.10">
    <property type="entry name" value="Beta Polymerase, domain 2"/>
    <property type="match status" value="1"/>
</dbReference>
<dbReference type="GO" id="GO:0043023">
    <property type="term" value="F:ribosomal large subunit binding"/>
    <property type="evidence" value="ECO:0007669"/>
    <property type="project" value="TreeGrafter"/>
</dbReference>
<comment type="caution">
    <text evidence="3">The sequence shown here is derived from an EMBL/GenBank/DDBJ whole genome shotgun (WGS) entry which is preliminary data.</text>
</comment>
<sequence>MKGVSLQQDKHIDSRIARIRALLEDKKGEDIEVFNLQERDYIVDRVVIVSAMVGKHAFALLDYLKSELKPKGEVFYATEEDNEDWIIADLGDIMIHIFTPNHRKKFNLEEFLSSLIAQKSADSMQPYAKVEAKKEA</sequence>
<comment type="function">
    <text evidence="2">Functions as a ribosomal silencing factor. Interacts with ribosomal protein uL14 (rplN), blocking formation of intersubunit bridge B8. Prevents association of the 30S and 50S ribosomal subunits and the formation of functional ribosomes, thus repressing translation.</text>
</comment>
<keyword evidence="4" id="KW-1185">Reference proteome</keyword>
<keyword evidence="2" id="KW-0810">Translation regulation</keyword>
<dbReference type="Proteomes" id="UP000029733">
    <property type="component" value="Unassembled WGS sequence"/>
</dbReference>
<dbReference type="GO" id="GO:0005737">
    <property type="term" value="C:cytoplasm"/>
    <property type="evidence" value="ECO:0007669"/>
    <property type="project" value="UniProtKB-SubCell"/>
</dbReference>
<organism evidence="3 4">
    <name type="scientific">Helicobacter jaachi</name>
    <dbReference type="NCBI Taxonomy" id="1677920"/>
    <lineage>
        <taxon>Bacteria</taxon>
        <taxon>Pseudomonadati</taxon>
        <taxon>Campylobacterota</taxon>
        <taxon>Epsilonproteobacteria</taxon>
        <taxon>Campylobacterales</taxon>
        <taxon>Helicobacteraceae</taxon>
        <taxon>Helicobacter</taxon>
    </lineage>
</organism>
<dbReference type="SUPFAM" id="SSF81301">
    <property type="entry name" value="Nucleotidyltransferase"/>
    <property type="match status" value="1"/>
</dbReference>
<proteinExistence type="inferred from homology"/>
<dbReference type="GO" id="GO:0017148">
    <property type="term" value="P:negative regulation of translation"/>
    <property type="evidence" value="ECO:0007669"/>
    <property type="project" value="UniProtKB-UniRule"/>
</dbReference>
<dbReference type="InterPro" id="IPR043519">
    <property type="entry name" value="NT_sf"/>
</dbReference>
<protein>
    <recommendedName>
        <fullName evidence="2">Ribosomal silencing factor RsfS</fullName>
    </recommendedName>
</protein>
<keyword evidence="2" id="KW-0963">Cytoplasm</keyword>
<dbReference type="AlphaFoldDB" id="A0A4U8TCM8"/>
<dbReference type="GO" id="GO:0090071">
    <property type="term" value="P:negative regulation of ribosome biogenesis"/>
    <property type="evidence" value="ECO:0007669"/>
    <property type="project" value="UniProtKB-UniRule"/>
</dbReference>
<reference evidence="3 4" key="1">
    <citation type="journal article" date="2014" name="Genome Announc.">
        <title>Draft genome sequences of eight enterohepatic helicobacter species isolated from both laboratory and wild rodents.</title>
        <authorList>
            <person name="Sheh A."/>
            <person name="Shen Z."/>
            <person name="Fox J.G."/>
        </authorList>
    </citation>
    <scope>NUCLEOTIDE SEQUENCE [LARGE SCALE GENOMIC DNA]</scope>
    <source>
        <strain evidence="3 4">MIT 09-6949</strain>
    </source>
</reference>
<dbReference type="GO" id="GO:0042256">
    <property type="term" value="P:cytosolic ribosome assembly"/>
    <property type="evidence" value="ECO:0007669"/>
    <property type="project" value="UniProtKB-UniRule"/>
</dbReference>
<evidence type="ECO:0000256" key="2">
    <source>
        <dbReference type="HAMAP-Rule" id="MF_01477"/>
    </source>
</evidence>
<dbReference type="Pfam" id="PF02410">
    <property type="entry name" value="RsfS"/>
    <property type="match status" value="1"/>
</dbReference>
<keyword evidence="2" id="KW-0678">Repressor</keyword>
<evidence type="ECO:0000256" key="1">
    <source>
        <dbReference type="ARBA" id="ARBA00010574"/>
    </source>
</evidence>
<dbReference type="PANTHER" id="PTHR21043">
    <property type="entry name" value="IOJAP SUPERFAMILY ORTHOLOG"/>
    <property type="match status" value="1"/>
</dbReference>
<name>A0A4U8TCM8_9HELI</name>
<dbReference type="OrthoDB" id="9793681at2"/>
<evidence type="ECO:0000313" key="4">
    <source>
        <dbReference type="Proteomes" id="UP000029733"/>
    </source>
</evidence>
<evidence type="ECO:0000313" key="3">
    <source>
        <dbReference type="EMBL" id="TLD97705.1"/>
    </source>
</evidence>
<dbReference type="HAMAP" id="MF_01477">
    <property type="entry name" value="Iojap_RsfS"/>
    <property type="match status" value="1"/>
</dbReference>
<dbReference type="PANTHER" id="PTHR21043:SF0">
    <property type="entry name" value="MITOCHONDRIAL ASSEMBLY OF RIBOSOMAL LARGE SUBUNIT PROTEIN 1"/>
    <property type="match status" value="1"/>
</dbReference>
<dbReference type="InterPro" id="IPR004394">
    <property type="entry name" value="Iojap/RsfS/C7orf30"/>
</dbReference>
<comment type="similarity">
    <text evidence="1 2">Belongs to the Iojap/RsfS family.</text>
</comment>
<accession>A0A4U8TCM8</accession>
<dbReference type="NCBIfam" id="TIGR00090">
    <property type="entry name" value="rsfS_iojap_ybeB"/>
    <property type="match status" value="1"/>
</dbReference>
<comment type="subunit">
    <text evidence="2">Interacts with ribosomal protein uL14 (rplN).</text>
</comment>
<dbReference type="EMBL" id="JRPR02000001">
    <property type="protein sequence ID" value="TLD97705.1"/>
    <property type="molecule type" value="Genomic_DNA"/>
</dbReference>
<comment type="subcellular location">
    <subcellularLocation>
        <location evidence="2">Cytoplasm</location>
    </subcellularLocation>
</comment>